<organism evidence="1 2">
    <name type="scientific">Paramecium primaurelia</name>
    <dbReference type="NCBI Taxonomy" id="5886"/>
    <lineage>
        <taxon>Eukaryota</taxon>
        <taxon>Sar</taxon>
        <taxon>Alveolata</taxon>
        <taxon>Ciliophora</taxon>
        <taxon>Intramacronucleata</taxon>
        <taxon>Oligohymenophorea</taxon>
        <taxon>Peniculida</taxon>
        <taxon>Parameciidae</taxon>
        <taxon>Paramecium</taxon>
    </lineage>
</organism>
<protein>
    <submittedName>
        <fullName evidence="1">Uncharacterized protein</fullName>
    </submittedName>
</protein>
<evidence type="ECO:0000313" key="1">
    <source>
        <dbReference type="EMBL" id="CAD8118085.1"/>
    </source>
</evidence>
<proteinExistence type="predicted"/>
<sequence length="135" mass="15683">MVLSKEMNLGTAINMQLNENQIRQSQNLAMSSEIPQIKFFCGKNLVDILKVKSNVPSKEKIQQLKTSQQKINAKENQERLNHHKNILDQTMDLKRSIDFQQNSNKSFIYKLQLKQIANDINLQQSNIFLKSMPTH</sequence>
<dbReference type="Proteomes" id="UP000688137">
    <property type="component" value="Unassembled WGS sequence"/>
</dbReference>
<comment type="caution">
    <text evidence="1">The sequence shown here is derived from an EMBL/GenBank/DDBJ whole genome shotgun (WGS) entry which is preliminary data.</text>
</comment>
<evidence type="ECO:0000313" key="2">
    <source>
        <dbReference type="Proteomes" id="UP000688137"/>
    </source>
</evidence>
<name>A0A8S1QT30_PARPR</name>
<gene>
    <name evidence="1" type="ORF">PPRIM_AZ9-3.1.T2230006</name>
</gene>
<accession>A0A8S1QT30</accession>
<dbReference type="EMBL" id="CAJJDM010000232">
    <property type="protein sequence ID" value="CAD8118085.1"/>
    <property type="molecule type" value="Genomic_DNA"/>
</dbReference>
<reference evidence="1" key="1">
    <citation type="submission" date="2021-01" db="EMBL/GenBank/DDBJ databases">
        <authorList>
            <consortium name="Genoscope - CEA"/>
            <person name="William W."/>
        </authorList>
    </citation>
    <scope>NUCLEOTIDE SEQUENCE</scope>
</reference>
<dbReference type="AlphaFoldDB" id="A0A8S1QT30"/>
<keyword evidence="2" id="KW-1185">Reference proteome</keyword>